<gene>
    <name evidence="2" type="ORF">Sjap_000043</name>
    <name evidence="3" type="ORF">Sjap_000391</name>
    <name evidence="1" type="ORF">Sjap_021153</name>
</gene>
<evidence type="ECO:0000313" key="3">
    <source>
        <dbReference type="EMBL" id="KAK9152911.1"/>
    </source>
</evidence>
<reference evidence="1 4" key="1">
    <citation type="submission" date="2024-01" db="EMBL/GenBank/DDBJ databases">
        <title>Genome assemblies of Stephania.</title>
        <authorList>
            <person name="Yang L."/>
        </authorList>
    </citation>
    <scope>NUCLEOTIDE SEQUENCE [LARGE SCALE GENOMIC DNA]</scope>
    <source>
        <strain evidence="1">QJT</strain>
        <tissue evidence="1">Leaf</tissue>
    </source>
</reference>
<dbReference type="AlphaFoldDB" id="A0AAP0FB61"/>
<organism evidence="1 4">
    <name type="scientific">Stephania japonica</name>
    <dbReference type="NCBI Taxonomy" id="461633"/>
    <lineage>
        <taxon>Eukaryota</taxon>
        <taxon>Viridiplantae</taxon>
        <taxon>Streptophyta</taxon>
        <taxon>Embryophyta</taxon>
        <taxon>Tracheophyta</taxon>
        <taxon>Spermatophyta</taxon>
        <taxon>Magnoliopsida</taxon>
        <taxon>Ranunculales</taxon>
        <taxon>Menispermaceae</taxon>
        <taxon>Menispermoideae</taxon>
        <taxon>Cissampelideae</taxon>
        <taxon>Stephania</taxon>
    </lineage>
</organism>
<dbReference type="EMBL" id="JBBNAE010000001">
    <property type="protein sequence ID" value="KAK9152563.1"/>
    <property type="molecule type" value="Genomic_DNA"/>
</dbReference>
<protein>
    <submittedName>
        <fullName evidence="1">Uncharacterized protein</fullName>
    </submittedName>
</protein>
<keyword evidence="4" id="KW-1185">Reference proteome</keyword>
<sequence>MYARTWNSGKEKTRSLVSSLRCSEFLVIYIVGIMICNKMGGNMSSIPMFMPVLYNCVLSKKF</sequence>
<dbReference type="EMBL" id="JBBNAE010000008">
    <property type="protein sequence ID" value="KAK9103899.1"/>
    <property type="molecule type" value="Genomic_DNA"/>
</dbReference>
<evidence type="ECO:0000313" key="1">
    <source>
        <dbReference type="EMBL" id="KAK9103899.1"/>
    </source>
</evidence>
<dbReference type="EMBL" id="JBBNAE010000001">
    <property type="protein sequence ID" value="KAK9152911.1"/>
    <property type="molecule type" value="Genomic_DNA"/>
</dbReference>
<comment type="caution">
    <text evidence="1">The sequence shown here is derived from an EMBL/GenBank/DDBJ whole genome shotgun (WGS) entry which is preliminary data.</text>
</comment>
<evidence type="ECO:0000313" key="4">
    <source>
        <dbReference type="Proteomes" id="UP001417504"/>
    </source>
</evidence>
<dbReference type="Proteomes" id="UP001417504">
    <property type="component" value="Unassembled WGS sequence"/>
</dbReference>
<name>A0AAP0FB61_9MAGN</name>
<proteinExistence type="predicted"/>
<accession>A0AAP0FB61</accession>
<evidence type="ECO:0000313" key="2">
    <source>
        <dbReference type="EMBL" id="KAK9152563.1"/>
    </source>
</evidence>